<dbReference type="EMBL" id="VGIR01000010">
    <property type="protein sequence ID" value="MBM3330766.1"/>
    <property type="molecule type" value="Genomic_DNA"/>
</dbReference>
<feature type="domain" description="OmpA-like" evidence="5">
    <location>
        <begin position="49"/>
        <end position="162"/>
    </location>
</feature>
<comment type="caution">
    <text evidence="6">The sequence shown here is derived from an EMBL/GenBank/DDBJ whole genome shotgun (WGS) entry which is preliminary data.</text>
</comment>
<dbReference type="SUPFAM" id="SSF103088">
    <property type="entry name" value="OmpA-like"/>
    <property type="match status" value="1"/>
</dbReference>
<comment type="subcellular location">
    <subcellularLocation>
        <location evidence="1">Cell outer membrane</location>
    </subcellularLocation>
</comment>
<evidence type="ECO:0000256" key="4">
    <source>
        <dbReference type="PROSITE-ProRule" id="PRU00473"/>
    </source>
</evidence>
<sequence>MKTPAKLLTVTLGMLLVLTMVGCPKKCVTPTEPVPVPPPPDTLADTPPEPPRFEGELAPIHFDFDKSDVRPGDETILQSNWDQLRSFPDEQVSIEGYCDPIGTSEYNMALGMRRAEAAKAYLVKLGADMNMFSTISFGEEKLVTQEPAQFEMNRRCEFEVVE</sequence>
<name>A0A937XET5_UNCW3</name>
<dbReference type="InterPro" id="IPR006664">
    <property type="entry name" value="OMP_bac"/>
</dbReference>
<reference evidence="6" key="1">
    <citation type="submission" date="2019-03" db="EMBL/GenBank/DDBJ databases">
        <title>Lake Tanganyika Metagenome-Assembled Genomes (MAGs).</title>
        <authorList>
            <person name="Tran P."/>
        </authorList>
    </citation>
    <scope>NUCLEOTIDE SEQUENCE</scope>
    <source>
        <strain evidence="6">K_DeepCast_150m_m2_040</strain>
    </source>
</reference>
<dbReference type="Proteomes" id="UP000779900">
    <property type="component" value="Unassembled WGS sequence"/>
</dbReference>
<evidence type="ECO:0000313" key="7">
    <source>
        <dbReference type="Proteomes" id="UP000779900"/>
    </source>
</evidence>
<evidence type="ECO:0000256" key="3">
    <source>
        <dbReference type="ARBA" id="ARBA00023237"/>
    </source>
</evidence>
<dbReference type="Pfam" id="PF00691">
    <property type="entry name" value="OmpA"/>
    <property type="match status" value="1"/>
</dbReference>
<dbReference type="PANTHER" id="PTHR30329">
    <property type="entry name" value="STATOR ELEMENT OF FLAGELLAR MOTOR COMPLEX"/>
    <property type="match status" value="1"/>
</dbReference>
<accession>A0A937XET5</accession>
<dbReference type="PROSITE" id="PS51123">
    <property type="entry name" value="OMPA_2"/>
    <property type="match status" value="1"/>
</dbReference>
<dbReference type="PANTHER" id="PTHR30329:SF21">
    <property type="entry name" value="LIPOPROTEIN YIAD-RELATED"/>
    <property type="match status" value="1"/>
</dbReference>
<dbReference type="InterPro" id="IPR036737">
    <property type="entry name" value="OmpA-like_sf"/>
</dbReference>
<dbReference type="PROSITE" id="PS51257">
    <property type="entry name" value="PROKAR_LIPOPROTEIN"/>
    <property type="match status" value="1"/>
</dbReference>
<dbReference type="GO" id="GO:0009279">
    <property type="term" value="C:cell outer membrane"/>
    <property type="evidence" value="ECO:0007669"/>
    <property type="project" value="UniProtKB-SubCell"/>
</dbReference>
<evidence type="ECO:0000256" key="1">
    <source>
        <dbReference type="ARBA" id="ARBA00004442"/>
    </source>
</evidence>
<evidence type="ECO:0000259" key="5">
    <source>
        <dbReference type="PROSITE" id="PS51123"/>
    </source>
</evidence>
<proteinExistence type="predicted"/>
<keyword evidence="2 4" id="KW-0472">Membrane</keyword>
<gene>
    <name evidence="6" type="ORF">FJY68_02805</name>
</gene>
<dbReference type="InterPro" id="IPR006665">
    <property type="entry name" value="OmpA-like"/>
</dbReference>
<evidence type="ECO:0000256" key="2">
    <source>
        <dbReference type="ARBA" id="ARBA00023136"/>
    </source>
</evidence>
<dbReference type="CDD" id="cd07185">
    <property type="entry name" value="OmpA_C-like"/>
    <property type="match status" value="1"/>
</dbReference>
<organism evidence="6 7">
    <name type="scientific">candidate division WOR-3 bacterium</name>
    <dbReference type="NCBI Taxonomy" id="2052148"/>
    <lineage>
        <taxon>Bacteria</taxon>
        <taxon>Bacteria division WOR-3</taxon>
    </lineage>
</organism>
<dbReference type="InterPro" id="IPR050330">
    <property type="entry name" value="Bact_OuterMem_StrucFunc"/>
</dbReference>
<evidence type="ECO:0000313" key="6">
    <source>
        <dbReference type="EMBL" id="MBM3330766.1"/>
    </source>
</evidence>
<dbReference type="Gene3D" id="3.30.1330.60">
    <property type="entry name" value="OmpA-like domain"/>
    <property type="match status" value="1"/>
</dbReference>
<keyword evidence="3" id="KW-0998">Cell outer membrane</keyword>
<dbReference type="AlphaFoldDB" id="A0A937XET5"/>
<dbReference type="PRINTS" id="PR01021">
    <property type="entry name" value="OMPADOMAIN"/>
</dbReference>
<protein>
    <recommendedName>
        <fullName evidence="5">OmpA-like domain-containing protein</fullName>
    </recommendedName>
</protein>